<protein>
    <submittedName>
        <fullName evidence="2">Uncharacterized protein</fullName>
    </submittedName>
</protein>
<dbReference type="HOGENOM" id="CLU_1024338_0_0_1"/>
<feature type="compositionally biased region" description="Polar residues" evidence="1">
    <location>
        <begin position="215"/>
        <end position="229"/>
    </location>
</feature>
<keyword evidence="3" id="KW-1185">Reference proteome</keyword>
<feature type="compositionally biased region" description="Basic residues" evidence="1">
    <location>
        <begin position="260"/>
        <end position="272"/>
    </location>
</feature>
<dbReference type="InParanoid" id="M4DDW7"/>
<reference evidence="2 3" key="1">
    <citation type="journal article" date="2011" name="Nat. Genet.">
        <title>The genome of the mesopolyploid crop species Brassica rapa.</title>
        <authorList>
            <consortium name="Brassica rapa Genome Sequencing Project Consortium"/>
            <person name="Wang X."/>
            <person name="Wang H."/>
            <person name="Wang J."/>
            <person name="Sun R."/>
            <person name="Wu J."/>
            <person name="Liu S."/>
            <person name="Bai Y."/>
            <person name="Mun J.H."/>
            <person name="Bancroft I."/>
            <person name="Cheng F."/>
            <person name="Huang S."/>
            <person name="Li X."/>
            <person name="Hua W."/>
            <person name="Wang J."/>
            <person name="Wang X."/>
            <person name="Freeling M."/>
            <person name="Pires J.C."/>
            <person name="Paterson A.H."/>
            <person name="Chalhoub B."/>
            <person name="Wang B."/>
            <person name="Hayward A."/>
            <person name="Sharpe A.G."/>
            <person name="Park B.S."/>
            <person name="Weisshaar B."/>
            <person name="Liu B."/>
            <person name="Li B."/>
            <person name="Liu B."/>
            <person name="Tong C."/>
            <person name="Song C."/>
            <person name="Duran C."/>
            <person name="Peng C."/>
            <person name="Geng C."/>
            <person name="Koh C."/>
            <person name="Lin C."/>
            <person name="Edwards D."/>
            <person name="Mu D."/>
            <person name="Shen D."/>
            <person name="Soumpourou E."/>
            <person name="Li F."/>
            <person name="Fraser F."/>
            <person name="Conant G."/>
            <person name="Lassalle G."/>
            <person name="King G.J."/>
            <person name="Bonnema G."/>
            <person name="Tang H."/>
            <person name="Wang H."/>
            <person name="Belcram H."/>
            <person name="Zhou H."/>
            <person name="Hirakawa H."/>
            <person name="Abe H."/>
            <person name="Guo H."/>
            <person name="Wang H."/>
            <person name="Jin H."/>
            <person name="Parkin I.A."/>
            <person name="Batley J."/>
            <person name="Kim J.S."/>
            <person name="Just J."/>
            <person name="Li J."/>
            <person name="Xu J."/>
            <person name="Deng J."/>
            <person name="Kim J.A."/>
            <person name="Li J."/>
            <person name="Yu J."/>
            <person name="Meng J."/>
            <person name="Wang J."/>
            <person name="Min J."/>
            <person name="Poulain J."/>
            <person name="Wang J."/>
            <person name="Hatakeyama K."/>
            <person name="Wu K."/>
            <person name="Wang L."/>
            <person name="Fang L."/>
            <person name="Trick M."/>
            <person name="Links M.G."/>
            <person name="Zhao M."/>
            <person name="Jin M."/>
            <person name="Ramchiary N."/>
            <person name="Drou N."/>
            <person name="Berkman P.J."/>
            <person name="Cai Q."/>
            <person name="Huang Q."/>
            <person name="Li R."/>
            <person name="Tabata S."/>
            <person name="Cheng S."/>
            <person name="Zhang S."/>
            <person name="Zhang S."/>
            <person name="Huang S."/>
            <person name="Sato S."/>
            <person name="Sun S."/>
            <person name="Kwon S.J."/>
            <person name="Choi S.R."/>
            <person name="Lee T.H."/>
            <person name="Fan W."/>
            <person name="Zhao X."/>
            <person name="Tan X."/>
            <person name="Xu X."/>
            <person name="Wang Y."/>
            <person name="Qiu Y."/>
            <person name="Yin Y."/>
            <person name="Li Y."/>
            <person name="Du Y."/>
            <person name="Liao Y."/>
            <person name="Lim Y."/>
            <person name="Narusaka Y."/>
            <person name="Wang Y."/>
            <person name="Wang Z."/>
            <person name="Li Z."/>
            <person name="Wang Z."/>
            <person name="Xiong Z."/>
            <person name="Zhang Z."/>
        </authorList>
    </citation>
    <scope>NUCLEOTIDE SEQUENCE [LARGE SCALE GENOMIC DNA]</scope>
    <source>
        <strain evidence="2 3">cv. Chiifu-401-42</strain>
    </source>
</reference>
<evidence type="ECO:0000313" key="3">
    <source>
        <dbReference type="Proteomes" id="UP000011750"/>
    </source>
</evidence>
<evidence type="ECO:0000313" key="2">
    <source>
        <dbReference type="EnsemblPlants" id="Bra014686.1-P"/>
    </source>
</evidence>
<feature type="region of interest" description="Disordered" evidence="1">
    <location>
        <begin position="244"/>
        <end position="272"/>
    </location>
</feature>
<proteinExistence type="predicted"/>
<evidence type="ECO:0000256" key="1">
    <source>
        <dbReference type="SAM" id="MobiDB-lite"/>
    </source>
</evidence>
<dbReference type="AlphaFoldDB" id="M4DDW7"/>
<feature type="region of interest" description="Disordered" evidence="1">
    <location>
        <begin position="207"/>
        <end position="229"/>
    </location>
</feature>
<reference evidence="2 3" key="2">
    <citation type="journal article" date="2018" name="Hortic Res">
        <title>Improved Brassica rapa reference genome by single-molecule sequencing and chromosome conformation capture technologies.</title>
        <authorList>
            <person name="Zhang L."/>
            <person name="Cai X."/>
            <person name="Wu J."/>
            <person name="Liu M."/>
            <person name="Grob S."/>
            <person name="Cheng F."/>
            <person name="Liang J."/>
            <person name="Cai C."/>
            <person name="Liu Z."/>
            <person name="Liu B."/>
            <person name="Wang F."/>
            <person name="Li S."/>
            <person name="Liu F."/>
            <person name="Li X."/>
            <person name="Cheng L."/>
            <person name="Yang W."/>
            <person name="Li M.H."/>
            <person name="Grossniklaus U."/>
            <person name="Zheng H."/>
            <person name="Wang X."/>
        </authorList>
    </citation>
    <scope>NUCLEOTIDE SEQUENCE [LARGE SCALE GENOMIC DNA]</scope>
    <source>
        <strain evidence="2 3">cv. Chiifu-401-42</strain>
    </source>
</reference>
<dbReference type="Gramene" id="Bra014686.1">
    <property type="protein sequence ID" value="Bra014686.1-P"/>
    <property type="gene ID" value="Bra014686"/>
</dbReference>
<accession>M4DDW7</accession>
<sequence length="272" mass="28863">MLRSKKKYRPPFALSFKTRSLIRSVKKSSMAKKKTNSVSLVNFPEFGSAASGSKVFGSDLSSLASSPVGSASAASGFISIVQSNIVSPIGALLSPELITIEAPPALPQSNSPSVSEEDLVQEHPITTMIQETQAGDLEEGEICQTAEEETLETLEVSTVMEEQNQLVAQSTSCGNDIASVGVNHGEPNPTDTLSNTHSGSTTVMVEESAPGDSLASASSSGVNLISPQPTADRCLEGKLEETICDPDEDQERDNPFILVKNRKSSRRAAKRH</sequence>
<name>M4DDW7_BRACM</name>
<reference evidence="2" key="3">
    <citation type="submission" date="2023-03" db="UniProtKB">
        <authorList>
            <consortium name="EnsemblPlants"/>
        </authorList>
    </citation>
    <scope>IDENTIFICATION</scope>
    <source>
        <strain evidence="2">cv. Chiifu-401-42</strain>
    </source>
</reference>
<dbReference type="Proteomes" id="UP000011750">
    <property type="component" value="Chromosome A04"/>
</dbReference>
<dbReference type="EnsemblPlants" id="Bra014686.1">
    <property type="protein sequence ID" value="Bra014686.1-P"/>
    <property type="gene ID" value="Bra014686"/>
</dbReference>
<organism evidence="2 3">
    <name type="scientific">Brassica campestris</name>
    <name type="common">Field mustard</name>
    <dbReference type="NCBI Taxonomy" id="3711"/>
    <lineage>
        <taxon>Eukaryota</taxon>
        <taxon>Viridiplantae</taxon>
        <taxon>Streptophyta</taxon>
        <taxon>Embryophyta</taxon>
        <taxon>Tracheophyta</taxon>
        <taxon>Spermatophyta</taxon>
        <taxon>Magnoliopsida</taxon>
        <taxon>eudicotyledons</taxon>
        <taxon>Gunneridae</taxon>
        <taxon>Pentapetalae</taxon>
        <taxon>rosids</taxon>
        <taxon>malvids</taxon>
        <taxon>Brassicales</taxon>
        <taxon>Brassicaceae</taxon>
        <taxon>Brassiceae</taxon>
        <taxon>Brassica</taxon>
    </lineage>
</organism>